<dbReference type="AlphaFoldDB" id="A0A1Q2CE60"/>
<feature type="region of interest" description="Disordered" evidence="1">
    <location>
        <begin position="1"/>
        <end position="76"/>
    </location>
</feature>
<evidence type="ECO:0000313" key="2">
    <source>
        <dbReference type="EMBL" id="AQP44388.1"/>
    </source>
</evidence>
<name>A0A1Q2CE60_9ACTN</name>
<reference evidence="2 3" key="1">
    <citation type="journal article" date="2016" name="Int. J. Syst. Evol. Microbiol.">
        <title>Tessaracoccus flavus sp. nov., isolated from the drainage system of a lindane-producing factory.</title>
        <authorList>
            <person name="Kumari R."/>
            <person name="Singh P."/>
            <person name="Schumann P."/>
            <person name="Lal R."/>
        </authorList>
    </citation>
    <scope>NUCLEOTIDE SEQUENCE [LARGE SCALE GENOMIC DNA]</scope>
    <source>
        <strain evidence="2 3">RP1T</strain>
    </source>
</reference>
<dbReference type="EMBL" id="CP019605">
    <property type="protein sequence ID" value="AQP44388.1"/>
    <property type="molecule type" value="Genomic_DNA"/>
</dbReference>
<evidence type="ECO:0000313" key="3">
    <source>
        <dbReference type="Proteomes" id="UP000188324"/>
    </source>
</evidence>
<dbReference type="Proteomes" id="UP000188324">
    <property type="component" value="Chromosome"/>
</dbReference>
<sequence length="76" mass="7973">MVNTERKASTMSGEISETARMTPRGDADGSGPGQNEQIPPAVDAGHEAQGEPRDYSPGPGSEHPTDRAIADPDEEL</sequence>
<dbReference type="STRING" id="1610493.RPIT_05810"/>
<proteinExistence type="predicted"/>
<evidence type="ECO:0000256" key="1">
    <source>
        <dbReference type="SAM" id="MobiDB-lite"/>
    </source>
</evidence>
<dbReference type="KEGG" id="tfl:RPIT_05810"/>
<keyword evidence="3" id="KW-1185">Reference proteome</keyword>
<accession>A0A1Q2CE60</accession>
<organism evidence="2 3">
    <name type="scientific">Tessaracoccus flavus</name>
    <dbReference type="NCBI Taxonomy" id="1610493"/>
    <lineage>
        <taxon>Bacteria</taxon>
        <taxon>Bacillati</taxon>
        <taxon>Actinomycetota</taxon>
        <taxon>Actinomycetes</taxon>
        <taxon>Propionibacteriales</taxon>
        <taxon>Propionibacteriaceae</taxon>
        <taxon>Tessaracoccus</taxon>
    </lineage>
</organism>
<gene>
    <name evidence="2" type="ORF">RPIT_05810</name>
</gene>
<feature type="compositionally biased region" description="Basic and acidic residues" evidence="1">
    <location>
        <begin position="44"/>
        <end position="54"/>
    </location>
</feature>
<protein>
    <submittedName>
        <fullName evidence="2">Uncharacterized protein</fullName>
    </submittedName>
</protein>